<sequence>MTITFPGSALIRINLEAQTLELVAADGTVGQCYPVSTALNGAGEQDGSGCTPRGEHYIRARIGGNAPLNTVFIARRPTGECYSPDLARAHPQRDWILTRILWLCGREWGVNRGPGVDTFRRFIYIHGTPDTEPMGVARSHGCIRMRNHDIAELFEQVEPGMRVIIQ</sequence>
<evidence type="ECO:0000256" key="7">
    <source>
        <dbReference type="ARBA" id="ARBA00022984"/>
    </source>
</evidence>
<dbReference type="UniPathway" id="UPA00219"/>
<evidence type="ECO:0000259" key="10">
    <source>
        <dbReference type="PROSITE" id="PS52029"/>
    </source>
</evidence>
<name>A0A2S6G739_9GAMM</name>
<evidence type="ECO:0000313" key="12">
    <source>
        <dbReference type="EMBL" id="PPK54982.1"/>
    </source>
</evidence>
<dbReference type="GO" id="GO:0008360">
    <property type="term" value="P:regulation of cell shape"/>
    <property type="evidence" value="ECO:0007669"/>
    <property type="project" value="UniProtKB-UniRule"/>
</dbReference>
<keyword evidence="4" id="KW-0808">Transferase</keyword>
<evidence type="ECO:0000256" key="3">
    <source>
        <dbReference type="ARBA" id="ARBA00022676"/>
    </source>
</evidence>
<dbReference type="GO" id="GO:0005576">
    <property type="term" value="C:extracellular region"/>
    <property type="evidence" value="ECO:0007669"/>
    <property type="project" value="TreeGrafter"/>
</dbReference>
<protein>
    <submittedName>
        <fullName evidence="12">L,D-transpeptidase-like protein</fullName>
    </submittedName>
</protein>
<dbReference type="Proteomes" id="UP000239446">
    <property type="component" value="Unassembled WGS sequence"/>
</dbReference>
<dbReference type="AlphaFoldDB" id="A0A2S6G739"/>
<dbReference type="InterPro" id="IPR050979">
    <property type="entry name" value="LD-transpeptidase"/>
</dbReference>
<comment type="similarity">
    <text evidence="2">Belongs to the YkuD family.</text>
</comment>
<comment type="pathway">
    <text evidence="1 9">Cell wall biogenesis; peptidoglycan biosynthesis.</text>
</comment>
<feature type="active site" description="Nucleophile" evidence="9">
    <location>
        <position position="142"/>
    </location>
</feature>
<evidence type="ECO:0000256" key="8">
    <source>
        <dbReference type="ARBA" id="ARBA00023316"/>
    </source>
</evidence>
<evidence type="ECO:0000313" key="13">
    <source>
        <dbReference type="Proteomes" id="UP000239446"/>
    </source>
</evidence>
<dbReference type="Pfam" id="PF03734">
    <property type="entry name" value="YkuD"/>
    <property type="match status" value="1"/>
</dbReference>
<dbReference type="GO" id="GO:0071972">
    <property type="term" value="F:peptidoglycan L,D-transpeptidase activity"/>
    <property type="evidence" value="ECO:0007669"/>
    <property type="project" value="TreeGrafter"/>
</dbReference>
<gene>
    <name evidence="12" type="ORF">B0H24_100842</name>
    <name evidence="11" type="ORF">BY455_10842</name>
</gene>
<dbReference type="InterPro" id="IPR005490">
    <property type="entry name" value="LD_TPept_cat_dom"/>
</dbReference>
<dbReference type="GO" id="GO:0016757">
    <property type="term" value="F:glycosyltransferase activity"/>
    <property type="evidence" value="ECO:0007669"/>
    <property type="project" value="UniProtKB-KW"/>
</dbReference>
<feature type="domain" description="L,D-TPase catalytic" evidence="10">
    <location>
        <begin position="9"/>
        <end position="166"/>
    </location>
</feature>
<keyword evidence="7 9" id="KW-0573">Peptidoglycan synthesis</keyword>
<evidence type="ECO:0000256" key="4">
    <source>
        <dbReference type="ARBA" id="ARBA00022679"/>
    </source>
</evidence>
<accession>A0A2S6G739</accession>
<dbReference type="Gene3D" id="2.40.440.10">
    <property type="entry name" value="L,D-transpeptidase catalytic domain-like"/>
    <property type="match status" value="1"/>
</dbReference>
<evidence type="ECO:0000313" key="14">
    <source>
        <dbReference type="Proteomes" id="UP000239648"/>
    </source>
</evidence>
<evidence type="ECO:0000313" key="11">
    <source>
        <dbReference type="EMBL" id="PPK51946.1"/>
    </source>
</evidence>
<dbReference type="EMBL" id="PTIT01000008">
    <property type="protein sequence ID" value="PPK51946.1"/>
    <property type="molecule type" value="Genomic_DNA"/>
</dbReference>
<dbReference type="GO" id="GO:0071555">
    <property type="term" value="P:cell wall organization"/>
    <property type="evidence" value="ECO:0007669"/>
    <property type="project" value="UniProtKB-UniRule"/>
</dbReference>
<reference evidence="12 13" key="2">
    <citation type="submission" date="2018-02" db="EMBL/GenBank/DDBJ databases">
        <title>Subsurface microbial communities from deep shales in Ohio and West Virginia, USA.</title>
        <authorList>
            <person name="Wrighton K."/>
        </authorList>
    </citation>
    <scope>NUCLEOTIDE SEQUENCE [LARGE SCALE GENOMIC DNA]</scope>
    <source>
        <strain evidence="12 13">UTICA-S1B9</strain>
    </source>
</reference>
<feature type="active site" description="Proton donor/acceptor" evidence="9">
    <location>
        <position position="126"/>
    </location>
</feature>
<organism evidence="12 13">
    <name type="scientific">Marinobacter persicus</name>
    <dbReference type="NCBI Taxonomy" id="930118"/>
    <lineage>
        <taxon>Bacteria</taxon>
        <taxon>Pseudomonadati</taxon>
        <taxon>Pseudomonadota</taxon>
        <taxon>Gammaproteobacteria</taxon>
        <taxon>Pseudomonadales</taxon>
        <taxon>Marinobacteraceae</taxon>
        <taxon>Marinobacter</taxon>
    </lineage>
</organism>
<evidence type="ECO:0000256" key="1">
    <source>
        <dbReference type="ARBA" id="ARBA00004752"/>
    </source>
</evidence>
<keyword evidence="8 9" id="KW-0961">Cell wall biogenesis/degradation</keyword>
<evidence type="ECO:0000256" key="9">
    <source>
        <dbReference type="PROSITE-ProRule" id="PRU01373"/>
    </source>
</evidence>
<evidence type="ECO:0000256" key="6">
    <source>
        <dbReference type="ARBA" id="ARBA00022960"/>
    </source>
</evidence>
<keyword evidence="3" id="KW-0328">Glycosyltransferase</keyword>
<dbReference type="InterPro" id="IPR038063">
    <property type="entry name" value="Transpep_catalytic_dom"/>
</dbReference>
<evidence type="ECO:0000256" key="2">
    <source>
        <dbReference type="ARBA" id="ARBA00005992"/>
    </source>
</evidence>
<dbReference type="Proteomes" id="UP000239648">
    <property type="component" value="Unassembled WGS sequence"/>
</dbReference>
<reference evidence="11 14" key="1">
    <citation type="submission" date="2018-02" db="EMBL/GenBank/DDBJ databases">
        <title>Deep subsurface shale carbon reservoir microbial communities from Ohio and West Virginia, USA.</title>
        <authorList>
            <person name="Wrighton K."/>
        </authorList>
    </citation>
    <scope>NUCLEOTIDE SEQUENCE [LARGE SCALE GENOMIC DNA]</scope>
    <source>
        <strain evidence="11 14">UTICA-S1B6</strain>
    </source>
</reference>
<dbReference type="PANTHER" id="PTHR30582">
    <property type="entry name" value="L,D-TRANSPEPTIDASE"/>
    <property type="match status" value="1"/>
</dbReference>
<keyword evidence="5" id="KW-0378">Hydrolase</keyword>
<proteinExistence type="inferred from homology"/>
<dbReference type="CDD" id="cd16913">
    <property type="entry name" value="YkuD_like"/>
    <property type="match status" value="1"/>
</dbReference>
<dbReference type="SUPFAM" id="SSF141523">
    <property type="entry name" value="L,D-transpeptidase catalytic domain-like"/>
    <property type="match status" value="1"/>
</dbReference>
<dbReference type="GO" id="GO:0018104">
    <property type="term" value="P:peptidoglycan-protein cross-linking"/>
    <property type="evidence" value="ECO:0007669"/>
    <property type="project" value="TreeGrafter"/>
</dbReference>
<dbReference type="EMBL" id="PTIU01000008">
    <property type="protein sequence ID" value="PPK54982.1"/>
    <property type="molecule type" value="Genomic_DNA"/>
</dbReference>
<keyword evidence="14" id="KW-1185">Reference proteome</keyword>
<dbReference type="PROSITE" id="PS52029">
    <property type="entry name" value="LD_TPASE"/>
    <property type="match status" value="1"/>
</dbReference>
<evidence type="ECO:0000256" key="5">
    <source>
        <dbReference type="ARBA" id="ARBA00022801"/>
    </source>
</evidence>
<comment type="caution">
    <text evidence="12">The sequence shown here is derived from an EMBL/GenBank/DDBJ whole genome shotgun (WGS) entry which is preliminary data.</text>
</comment>
<dbReference type="PANTHER" id="PTHR30582:SF24">
    <property type="entry name" value="L,D-TRANSPEPTIDASE ERFK_SRFK-RELATED"/>
    <property type="match status" value="1"/>
</dbReference>
<keyword evidence="6 9" id="KW-0133">Cell shape</keyword>